<dbReference type="Pfam" id="PF04542">
    <property type="entry name" value="Sigma70_r2"/>
    <property type="match status" value="1"/>
</dbReference>
<comment type="similarity">
    <text evidence="1">Belongs to the sigma-70 factor family. ECF subfamily.</text>
</comment>
<keyword evidence="3" id="KW-0731">Sigma factor</keyword>
<dbReference type="InterPro" id="IPR013249">
    <property type="entry name" value="RNA_pol_sigma70_r4_t2"/>
</dbReference>
<evidence type="ECO:0000313" key="7">
    <source>
        <dbReference type="EMBL" id="SMO32088.1"/>
    </source>
</evidence>
<evidence type="ECO:0000256" key="1">
    <source>
        <dbReference type="ARBA" id="ARBA00010641"/>
    </source>
</evidence>
<dbReference type="EMBL" id="FXTN01000001">
    <property type="protein sequence ID" value="SMO32088.1"/>
    <property type="molecule type" value="Genomic_DNA"/>
</dbReference>
<name>A0A521ABC2_9SPHI</name>
<keyword evidence="8" id="KW-1185">Reference proteome</keyword>
<dbReference type="GO" id="GO:0006352">
    <property type="term" value="P:DNA-templated transcription initiation"/>
    <property type="evidence" value="ECO:0007669"/>
    <property type="project" value="InterPro"/>
</dbReference>
<accession>A0A521ABC2</accession>
<dbReference type="PANTHER" id="PTHR43133:SF46">
    <property type="entry name" value="RNA POLYMERASE SIGMA-70 FACTOR ECF SUBFAMILY"/>
    <property type="match status" value="1"/>
</dbReference>
<organism evidence="7 8">
    <name type="scientific">Pedobacter westerhofensis</name>
    <dbReference type="NCBI Taxonomy" id="425512"/>
    <lineage>
        <taxon>Bacteria</taxon>
        <taxon>Pseudomonadati</taxon>
        <taxon>Bacteroidota</taxon>
        <taxon>Sphingobacteriia</taxon>
        <taxon>Sphingobacteriales</taxon>
        <taxon>Sphingobacteriaceae</taxon>
        <taxon>Pedobacter</taxon>
    </lineage>
</organism>
<dbReference type="InterPro" id="IPR039425">
    <property type="entry name" value="RNA_pol_sigma-70-like"/>
</dbReference>
<dbReference type="Gene3D" id="1.10.10.10">
    <property type="entry name" value="Winged helix-like DNA-binding domain superfamily/Winged helix DNA-binding domain"/>
    <property type="match status" value="1"/>
</dbReference>
<proteinExistence type="inferred from homology"/>
<dbReference type="SUPFAM" id="SSF88946">
    <property type="entry name" value="Sigma2 domain of RNA polymerase sigma factors"/>
    <property type="match status" value="1"/>
</dbReference>
<dbReference type="GO" id="GO:0016987">
    <property type="term" value="F:sigma factor activity"/>
    <property type="evidence" value="ECO:0007669"/>
    <property type="project" value="UniProtKB-KW"/>
</dbReference>
<dbReference type="InterPro" id="IPR036388">
    <property type="entry name" value="WH-like_DNA-bd_sf"/>
</dbReference>
<dbReference type="AlphaFoldDB" id="A0A521ABC2"/>
<evidence type="ECO:0000259" key="6">
    <source>
        <dbReference type="Pfam" id="PF08281"/>
    </source>
</evidence>
<dbReference type="PANTHER" id="PTHR43133">
    <property type="entry name" value="RNA POLYMERASE ECF-TYPE SIGMA FACTO"/>
    <property type="match status" value="1"/>
</dbReference>
<gene>
    <name evidence="7" type="ORF">SAMN06265348_10130</name>
</gene>
<protein>
    <submittedName>
        <fullName evidence="7">RNA polymerase sigma-70 factor, ECF subfamily</fullName>
    </submittedName>
</protein>
<dbReference type="SUPFAM" id="SSF88659">
    <property type="entry name" value="Sigma3 and sigma4 domains of RNA polymerase sigma factors"/>
    <property type="match status" value="1"/>
</dbReference>
<dbReference type="InterPro" id="IPR014327">
    <property type="entry name" value="RNA_pol_sigma70_bacteroid"/>
</dbReference>
<dbReference type="InterPro" id="IPR013325">
    <property type="entry name" value="RNA_pol_sigma_r2"/>
</dbReference>
<feature type="domain" description="RNA polymerase sigma factor 70 region 4 type 2" evidence="6">
    <location>
        <begin position="130"/>
        <end position="177"/>
    </location>
</feature>
<keyword evidence="4" id="KW-0804">Transcription</keyword>
<evidence type="ECO:0000256" key="3">
    <source>
        <dbReference type="ARBA" id="ARBA00023082"/>
    </source>
</evidence>
<keyword evidence="2" id="KW-0805">Transcription regulation</keyword>
<dbReference type="NCBIfam" id="TIGR02937">
    <property type="entry name" value="sigma70-ECF"/>
    <property type="match status" value="1"/>
</dbReference>
<sequence>MSYMQLLRGQEQDLLLALKGGSRSAFLQLYNLHVKKIYAYSLSIIKSPNLAQDITQDVFIKLWETAAQLKPELSLQAYLFTITRNLSLNVLRSAAKEHWITDEIAAYALDSAEDGMAYTERRQTAALMNDAIAQLPPQRRKIYELCHQEGYSYKQAAEKLGITDGTINSQMVKALRFIKGYLLRNGALFFLFFIKY</sequence>
<evidence type="ECO:0000256" key="4">
    <source>
        <dbReference type="ARBA" id="ARBA00023163"/>
    </source>
</evidence>
<dbReference type="InterPro" id="IPR014284">
    <property type="entry name" value="RNA_pol_sigma-70_dom"/>
</dbReference>
<dbReference type="Proteomes" id="UP000320300">
    <property type="component" value="Unassembled WGS sequence"/>
</dbReference>
<dbReference type="NCBIfam" id="TIGR02985">
    <property type="entry name" value="Sig70_bacteroi1"/>
    <property type="match status" value="1"/>
</dbReference>
<dbReference type="CDD" id="cd06171">
    <property type="entry name" value="Sigma70_r4"/>
    <property type="match status" value="1"/>
</dbReference>
<dbReference type="InterPro" id="IPR013324">
    <property type="entry name" value="RNA_pol_sigma_r3/r4-like"/>
</dbReference>
<evidence type="ECO:0000313" key="8">
    <source>
        <dbReference type="Proteomes" id="UP000320300"/>
    </source>
</evidence>
<dbReference type="Gene3D" id="1.10.1740.10">
    <property type="match status" value="1"/>
</dbReference>
<evidence type="ECO:0000259" key="5">
    <source>
        <dbReference type="Pfam" id="PF04542"/>
    </source>
</evidence>
<dbReference type="GO" id="GO:0003677">
    <property type="term" value="F:DNA binding"/>
    <property type="evidence" value="ECO:0007669"/>
    <property type="project" value="InterPro"/>
</dbReference>
<reference evidence="7 8" key="1">
    <citation type="submission" date="2017-05" db="EMBL/GenBank/DDBJ databases">
        <authorList>
            <person name="Varghese N."/>
            <person name="Submissions S."/>
        </authorList>
    </citation>
    <scope>NUCLEOTIDE SEQUENCE [LARGE SCALE GENOMIC DNA]</scope>
    <source>
        <strain evidence="7 8">DSM 19036</strain>
    </source>
</reference>
<evidence type="ECO:0000256" key="2">
    <source>
        <dbReference type="ARBA" id="ARBA00023015"/>
    </source>
</evidence>
<feature type="domain" description="RNA polymerase sigma-70 region 2" evidence="5">
    <location>
        <begin position="29"/>
        <end position="96"/>
    </location>
</feature>
<dbReference type="InterPro" id="IPR007627">
    <property type="entry name" value="RNA_pol_sigma70_r2"/>
</dbReference>
<dbReference type="Pfam" id="PF08281">
    <property type="entry name" value="Sigma70_r4_2"/>
    <property type="match status" value="1"/>
</dbReference>